<feature type="region of interest" description="Disordered" evidence="8">
    <location>
        <begin position="23"/>
        <end position="45"/>
    </location>
</feature>
<reference evidence="9 10" key="1">
    <citation type="journal article" date="2020" name="ISME J.">
        <title>Uncovering the hidden diversity of litter-decomposition mechanisms in mushroom-forming fungi.</title>
        <authorList>
            <person name="Floudas D."/>
            <person name="Bentzer J."/>
            <person name="Ahren D."/>
            <person name="Johansson T."/>
            <person name="Persson P."/>
            <person name="Tunlid A."/>
        </authorList>
    </citation>
    <scope>NUCLEOTIDE SEQUENCE [LARGE SCALE GENOMIC DNA]</scope>
    <source>
        <strain evidence="9 10">CBS 406.79</strain>
    </source>
</reference>
<evidence type="ECO:0000313" key="10">
    <source>
        <dbReference type="Proteomes" id="UP000518752"/>
    </source>
</evidence>
<comment type="similarity">
    <text evidence="6">Belongs to the mitochondrion-specific ribosomal protein mL54 family.</text>
</comment>
<keyword evidence="2" id="KW-0809">Transit peptide</keyword>
<dbReference type="GO" id="GO:0005762">
    <property type="term" value="C:mitochondrial large ribosomal subunit"/>
    <property type="evidence" value="ECO:0007669"/>
    <property type="project" value="TreeGrafter"/>
</dbReference>
<dbReference type="PANTHER" id="PTHR28595:SF1">
    <property type="entry name" value="LARGE RIBOSOMAL SUBUNIT PROTEIN ML54"/>
    <property type="match status" value="1"/>
</dbReference>
<protein>
    <recommendedName>
        <fullName evidence="7">Large ribosomal subunit protein mL54</fullName>
    </recommendedName>
</protein>
<comment type="caution">
    <text evidence="9">The sequence shown here is derived from an EMBL/GenBank/DDBJ whole genome shotgun (WGS) entry which is preliminary data.</text>
</comment>
<dbReference type="InterPro" id="IPR013870">
    <property type="entry name" value="Ribosomal_mL54"/>
</dbReference>
<dbReference type="GO" id="GO:0003735">
    <property type="term" value="F:structural constituent of ribosome"/>
    <property type="evidence" value="ECO:0007669"/>
    <property type="project" value="TreeGrafter"/>
</dbReference>
<evidence type="ECO:0000256" key="2">
    <source>
        <dbReference type="ARBA" id="ARBA00022946"/>
    </source>
</evidence>
<dbReference type="Proteomes" id="UP000518752">
    <property type="component" value="Unassembled WGS sequence"/>
</dbReference>
<evidence type="ECO:0000256" key="7">
    <source>
        <dbReference type="ARBA" id="ARBA00035179"/>
    </source>
</evidence>
<proteinExistence type="inferred from homology"/>
<sequence length="117" mass="13124">MSLHSCLRTAHRASRTIFCRTYATSSSSAPPPAQKAKSKTHVTASSCPPDTVLSGLNYLKSQPPVLALPDEEYPAWLWTILQPKEVEDDGPGGRKERIDRRKANKERIKERNFMSTQ</sequence>
<keyword evidence="10" id="KW-1185">Reference proteome</keyword>
<dbReference type="Pfam" id="PF08561">
    <property type="entry name" value="Ribosomal_L37"/>
    <property type="match status" value="1"/>
</dbReference>
<dbReference type="PANTHER" id="PTHR28595">
    <property type="entry name" value="39S RIBOSOMAL PROTEIN L54, MITOCHONDRIAL"/>
    <property type="match status" value="1"/>
</dbReference>
<comment type="subcellular location">
    <subcellularLocation>
        <location evidence="1">Mitochondrion</location>
    </subcellularLocation>
</comment>
<evidence type="ECO:0000256" key="8">
    <source>
        <dbReference type="SAM" id="MobiDB-lite"/>
    </source>
</evidence>
<name>A0A8H5M5Z6_9AGAR</name>
<evidence type="ECO:0000313" key="9">
    <source>
        <dbReference type="EMBL" id="KAF5381939.1"/>
    </source>
</evidence>
<feature type="compositionally biased region" description="Basic and acidic residues" evidence="8">
    <location>
        <begin position="91"/>
        <end position="117"/>
    </location>
</feature>
<dbReference type="OrthoDB" id="10252718at2759"/>
<organism evidence="9 10">
    <name type="scientific">Collybiopsis confluens</name>
    <dbReference type="NCBI Taxonomy" id="2823264"/>
    <lineage>
        <taxon>Eukaryota</taxon>
        <taxon>Fungi</taxon>
        <taxon>Dikarya</taxon>
        <taxon>Basidiomycota</taxon>
        <taxon>Agaricomycotina</taxon>
        <taxon>Agaricomycetes</taxon>
        <taxon>Agaricomycetidae</taxon>
        <taxon>Agaricales</taxon>
        <taxon>Marasmiineae</taxon>
        <taxon>Omphalotaceae</taxon>
        <taxon>Collybiopsis</taxon>
    </lineage>
</organism>
<accession>A0A8H5M5Z6</accession>
<keyword evidence="4" id="KW-0496">Mitochondrion</keyword>
<dbReference type="EMBL" id="JAACJN010000055">
    <property type="protein sequence ID" value="KAF5381939.1"/>
    <property type="molecule type" value="Genomic_DNA"/>
</dbReference>
<evidence type="ECO:0000256" key="6">
    <source>
        <dbReference type="ARBA" id="ARBA00033752"/>
    </source>
</evidence>
<keyword evidence="5" id="KW-0687">Ribonucleoprotein</keyword>
<gene>
    <name evidence="9" type="ORF">D9757_007581</name>
</gene>
<evidence type="ECO:0000256" key="5">
    <source>
        <dbReference type="ARBA" id="ARBA00023274"/>
    </source>
</evidence>
<dbReference type="AlphaFoldDB" id="A0A8H5M5Z6"/>
<feature type="region of interest" description="Disordered" evidence="8">
    <location>
        <begin position="84"/>
        <end position="117"/>
    </location>
</feature>
<evidence type="ECO:0000256" key="1">
    <source>
        <dbReference type="ARBA" id="ARBA00004173"/>
    </source>
</evidence>
<keyword evidence="3" id="KW-0689">Ribosomal protein</keyword>
<evidence type="ECO:0000256" key="3">
    <source>
        <dbReference type="ARBA" id="ARBA00022980"/>
    </source>
</evidence>
<evidence type="ECO:0000256" key="4">
    <source>
        <dbReference type="ARBA" id="ARBA00023128"/>
    </source>
</evidence>